<evidence type="ECO:0000256" key="3">
    <source>
        <dbReference type="SAM" id="MobiDB-lite"/>
    </source>
</evidence>
<dbReference type="PANTHER" id="PTHR42648:SF32">
    <property type="entry name" value="RIBONUCLEASE H-LIKE DOMAIN, GAG-PRE-INTEGRASE DOMAIN PROTEIN-RELATED"/>
    <property type="match status" value="1"/>
</dbReference>
<dbReference type="Pfam" id="PF13976">
    <property type="entry name" value="gag_pre-integrs"/>
    <property type="match status" value="1"/>
</dbReference>
<dbReference type="SMART" id="SM00343">
    <property type="entry name" value="ZnF_C2HC"/>
    <property type="match status" value="1"/>
</dbReference>
<dbReference type="InterPro" id="IPR012337">
    <property type="entry name" value="RNaseH-like_sf"/>
</dbReference>
<feature type="compositionally biased region" description="Polar residues" evidence="3">
    <location>
        <begin position="283"/>
        <end position="318"/>
    </location>
</feature>
<sequence>MKALSTLLLAIPNEYQHQFSSCTDAKALWTALEKRFSGTKSTKRNQKAILKQQYENFTSLKNESMTETFDRFNKLIGELATVDVKMDKDDVNRKFLRSLGEEWTIYTVSFRQGDDLEDKELEDLYNDLRIFEAEVETKKRPIGYSHNTALLSSENPSSFNTTAFTNTTASYNNTAANETVPNKNSCLSQETNDDTVLEAFLASHVKPSLINDDLEQINADDLEEMDIKWQMAMLTLRMKRFIRRTGRNNFDVKRGDRAGFDKSKMRCYKCNEPGHFARECKGGSTNHQNSRGGSSQASRFNNRGNNPSSSQALVSQEGQGFDWSDHADEAVQNQALMAEIKESEIPTESNQGRRSSLWHVDSGCSRHMTGIMSLLEDFKKFEGGHVAFGDNPTGGKISGKGKVSKRKMTFDDVYYVEQLRYNLLSVSQVCDKKFGVFFTDTECLILAPGFKIDESQVMLRTPRKDNVYCLDIEDASSLSSLNCLFSKASVSESSLWHRRMCHMNFKNMNLLVKNNLVRGLPAKEFSCDDNCVACLKGKQHKSSHKSKEVNTISSPLQLLHMDLFGPTNVMSIGKKSYCLVIVDDYSRFTWVYFLRTKDETSGLIKPFVTRMENKTNLRVKVIRSDNGTEFKNADLNSFCEEKGIERQYSAPRTPQQNGVAERRNRTLIEAARTMLADSKLPITFWAEAVNTVCYVQNKVLIVKSKGKTPYELFEKKKPYIGFLKPFGCPYSILDTKTHLGKFDSKSDDGFLVGYSSQSKALRVFNNSTRIIEESDNVKCNENTPNIP</sequence>
<organism evidence="6 7">
    <name type="scientific">Centaurea solstitialis</name>
    <name type="common">yellow star-thistle</name>
    <dbReference type="NCBI Taxonomy" id="347529"/>
    <lineage>
        <taxon>Eukaryota</taxon>
        <taxon>Viridiplantae</taxon>
        <taxon>Streptophyta</taxon>
        <taxon>Embryophyta</taxon>
        <taxon>Tracheophyta</taxon>
        <taxon>Spermatophyta</taxon>
        <taxon>Magnoliopsida</taxon>
        <taxon>eudicotyledons</taxon>
        <taxon>Gunneridae</taxon>
        <taxon>Pentapetalae</taxon>
        <taxon>asterids</taxon>
        <taxon>campanulids</taxon>
        <taxon>Asterales</taxon>
        <taxon>Asteraceae</taxon>
        <taxon>Carduoideae</taxon>
        <taxon>Cardueae</taxon>
        <taxon>Centaureinae</taxon>
        <taxon>Centaurea</taxon>
    </lineage>
</organism>
<evidence type="ECO:0000259" key="5">
    <source>
        <dbReference type="PROSITE" id="PS50994"/>
    </source>
</evidence>
<dbReference type="AlphaFoldDB" id="A0AA38S7M4"/>
<dbReference type="InterPro" id="IPR001584">
    <property type="entry name" value="Integrase_cat-core"/>
</dbReference>
<dbReference type="SUPFAM" id="SSF57756">
    <property type="entry name" value="Retrovirus zinc finger-like domains"/>
    <property type="match status" value="1"/>
</dbReference>
<gene>
    <name evidence="6" type="ORF">OSB04_030752</name>
</gene>
<evidence type="ECO:0000256" key="2">
    <source>
        <dbReference type="PROSITE-ProRule" id="PRU00047"/>
    </source>
</evidence>
<dbReference type="Pfam" id="PF25597">
    <property type="entry name" value="SH3_retrovirus"/>
    <property type="match status" value="1"/>
</dbReference>
<dbReference type="GO" id="GO:0008270">
    <property type="term" value="F:zinc ion binding"/>
    <property type="evidence" value="ECO:0007669"/>
    <property type="project" value="UniProtKB-KW"/>
</dbReference>
<dbReference type="InterPro" id="IPR036875">
    <property type="entry name" value="Znf_CCHC_sf"/>
</dbReference>
<dbReference type="PROSITE" id="PS50994">
    <property type="entry name" value="INTEGRASE"/>
    <property type="match status" value="1"/>
</dbReference>
<dbReference type="GO" id="GO:0015074">
    <property type="term" value="P:DNA integration"/>
    <property type="evidence" value="ECO:0007669"/>
    <property type="project" value="InterPro"/>
</dbReference>
<name>A0AA38S7M4_9ASTR</name>
<protein>
    <submittedName>
        <fullName evidence="6">Uncharacterized protein</fullName>
    </submittedName>
</protein>
<feature type="region of interest" description="Disordered" evidence="3">
    <location>
        <begin position="279"/>
        <end position="318"/>
    </location>
</feature>
<feature type="domain" description="CCHC-type" evidence="4">
    <location>
        <begin position="266"/>
        <end position="281"/>
    </location>
</feature>
<dbReference type="GO" id="GO:0006508">
    <property type="term" value="P:proteolysis"/>
    <property type="evidence" value="ECO:0007669"/>
    <property type="project" value="UniProtKB-KW"/>
</dbReference>
<dbReference type="EMBL" id="JARYMX010000008">
    <property type="protein sequence ID" value="KAJ9538019.1"/>
    <property type="molecule type" value="Genomic_DNA"/>
</dbReference>
<dbReference type="InterPro" id="IPR025724">
    <property type="entry name" value="GAG-pre-integrase_dom"/>
</dbReference>
<keyword evidence="1" id="KW-0378">Hydrolase</keyword>
<keyword evidence="1" id="KW-0645">Protease</keyword>
<reference evidence="6" key="1">
    <citation type="submission" date="2023-03" db="EMBL/GenBank/DDBJ databases">
        <title>Chromosome-scale reference genome and RAD-based genetic map of yellow starthistle (Centaurea solstitialis) reveal putative structural variation and QTLs associated with invader traits.</title>
        <authorList>
            <person name="Reatini B."/>
            <person name="Cang F.A."/>
            <person name="Jiang Q."/>
            <person name="Mckibben M.T.W."/>
            <person name="Barker M.S."/>
            <person name="Rieseberg L.H."/>
            <person name="Dlugosch K.M."/>
        </authorList>
    </citation>
    <scope>NUCLEOTIDE SEQUENCE</scope>
    <source>
        <strain evidence="6">CAN-66</strain>
        <tissue evidence="6">Leaf</tissue>
    </source>
</reference>
<dbReference type="Pfam" id="PF00665">
    <property type="entry name" value="rve"/>
    <property type="match status" value="1"/>
</dbReference>
<dbReference type="PANTHER" id="PTHR42648">
    <property type="entry name" value="TRANSPOSASE, PUTATIVE-RELATED"/>
    <property type="match status" value="1"/>
</dbReference>
<dbReference type="InterPro" id="IPR057670">
    <property type="entry name" value="SH3_retrovirus"/>
</dbReference>
<dbReference type="Proteomes" id="UP001172457">
    <property type="component" value="Chromosome 8"/>
</dbReference>
<keyword evidence="2" id="KW-0862">Zinc</keyword>
<accession>A0AA38S7M4</accession>
<keyword evidence="7" id="KW-1185">Reference proteome</keyword>
<dbReference type="InterPro" id="IPR001878">
    <property type="entry name" value="Znf_CCHC"/>
</dbReference>
<evidence type="ECO:0000256" key="1">
    <source>
        <dbReference type="ARBA" id="ARBA00022670"/>
    </source>
</evidence>
<dbReference type="PROSITE" id="PS50158">
    <property type="entry name" value="ZF_CCHC"/>
    <property type="match status" value="1"/>
</dbReference>
<evidence type="ECO:0000313" key="7">
    <source>
        <dbReference type="Proteomes" id="UP001172457"/>
    </source>
</evidence>
<dbReference type="Pfam" id="PF14223">
    <property type="entry name" value="Retrotran_gag_2"/>
    <property type="match status" value="1"/>
</dbReference>
<dbReference type="InterPro" id="IPR039537">
    <property type="entry name" value="Retrotran_Ty1/copia-like"/>
</dbReference>
<dbReference type="GO" id="GO:0003676">
    <property type="term" value="F:nucleic acid binding"/>
    <property type="evidence" value="ECO:0007669"/>
    <property type="project" value="InterPro"/>
</dbReference>
<evidence type="ECO:0000313" key="6">
    <source>
        <dbReference type="EMBL" id="KAJ9538019.1"/>
    </source>
</evidence>
<proteinExistence type="predicted"/>
<keyword evidence="2" id="KW-0479">Metal-binding</keyword>
<dbReference type="Pfam" id="PF00098">
    <property type="entry name" value="zf-CCHC"/>
    <property type="match status" value="1"/>
</dbReference>
<comment type="caution">
    <text evidence="6">The sequence shown here is derived from an EMBL/GenBank/DDBJ whole genome shotgun (WGS) entry which is preliminary data.</text>
</comment>
<dbReference type="Gene3D" id="4.10.60.10">
    <property type="entry name" value="Zinc finger, CCHC-type"/>
    <property type="match status" value="1"/>
</dbReference>
<dbReference type="Pfam" id="PF22936">
    <property type="entry name" value="Pol_BBD"/>
    <property type="match status" value="1"/>
</dbReference>
<dbReference type="GO" id="GO:0008233">
    <property type="term" value="F:peptidase activity"/>
    <property type="evidence" value="ECO:0007669"/>
    <property type="project" value="UniProtKB-KW"/>
</dbReference>
<dbReference type="InterPro" id="IPR054722">
    <property type="entry name" value="PolX-like_BBD"/>
</dbReference>
<dbReference type="InterPro" id="IPR036397">
    <property type="entry name" value="RNaseH_sf"/>
</dbReference>
<keyword evidence="2" id="KW-0863">Zinc-finger</keyword>
<dbReference type="SUPFAM" id="SSF53098">
    <property type="entry name" value="Ribonuclease H-like"/>
    <property type="match status" value="1"/>
</dbReference>
<feature type="domain" description="Integrase catalytic" evidence="5">
    <location>
        <begin position="551"/>
        <end position="717"/>
    </location>
</feature>
<dbReference type="Gene3D" id="3.30.420.10">
    <property type="entry name" value="Ribonuclease H-like superfamily/Ribonuclease H"/>
    <property type="match status" value="1"/>
</dbReference>
<evidence type="ECO:0000259" key="4">
    <source>
        <dbReference type="PROSITE" id="PS50158"/>
    </source>
</evidence>